<feature type="domain" description="Glycosyltransferase 2-like" evidence="1">
    <location>
        <begin position="111"/>
        <end position="221"/>
    </location>
</feature>
<reference evidence="3" key="1">
    <citation type="submission" date="2015-09" db="EMBL/GenBank/DDBJ databases">
        <authorList>
            <person name="Bertelli C."/>
        </authorList>
    </citation>
    <scope>NUCLEOTIDE SEQUENCE [LARGE SCALE GENOMIC DNA]</scope>
    <source>
        <strain evidence="3">KNic</strain>
    </source>
</reference>
<keyword evidence="2" id="KW-0808">Transferase</keyword>
<organism evidence="2 3">
    <name type="scientific">Candidatus Protochlamydia naegleriophila</name>
    <dbReference type="NCBI Taxonomy" id="389348"/>
    <lineage>
        <taxon>Bacteria</taxon>
        <taxon>Pseudomonadati</taxon>
        <taxon>Chlamydiota</taxon>
        <taxon>Chlamydiia</taxon>
        <taxon>Parachlamydiales</taxon>
        <taxon>Parachlamydiaceae</taxon>
        <taxon>Candidatus Protochlamydia</taxon>
    </lineage>
</organism>
<evidence type="ECO:0000313" key="3">
    <source>
        <dbReference type="Proteomes" id="UP000069902"/>
    </source>
</evidence>
<dbReference type="InterPro" id="IPR001173">
    <property type="entry name" value="Glyco_trans_2-like"/>
</dbReference>
<proteinExistence type="predicted"/>
<dbReference type="Gene3D" id="3.90.550.10">
    <property type="entry name" value="Spore Coat Polysaccharide Biosynthesis Protein SpsA, Chain A"/>
    <property type="match status" value="1"/>
</dbReference>
<dbReference type="EMBL" id="LN879502">
    <property type="protein sequence ID" value="CUI17168.1"/>
    <property type="molecule type" value="Genomic_DNA"/>
</dbReference>
<evidence type="ECO:0000259" key="1">
    <source>
        <dbReference type="Pfam" id="PF00535"/>
    </source>
</evidence>
<gene>
    <name evidence="2" type="ORF">PNK_1558</name>
</gene>
<accession>A0A0U5ESI8</accession>
<dbReference type="PANTHER" id="PTHR43685">
    <property type="entry name" value="GLYCOSYLTRANSFERASE"/>
    <property type="match status" value="1"/>
</dbReference>
<dbReference type="CDD" id="cd00761">
    <property type="entry name" value="Glyco_tranf_GTA_type"/>
    <property type="match status" value="1"/>
</dbReference>
<dbReference type="AlphaFoldDB" id="A0A0U5ESI8"/>
<dbReference type="SUPFAM" id="SSF53448">
    <property type="entry name" value="Nucleotide-diphospho-sugar transferases"/>
    <property type="match status" value="1"/>
</dbReference>
<dbReference type="GO" id="GO:0016740">
    <property type="term" value="F:transferase activity"/>
    <property type="evidence" value="ECO:0007669"/>
    <property type="project" value="UniProtKB-KW"/>
</dbReference>
<dbReference type="InterPro" id="IPR029044">
    <property type="entry name" value="Nucleotide-diphossugar_trans"/>
</dbReference>
<dbReference type="InterPro" id="IPR050834">
    <property type="entry name" value="Glycosyltransf_2"/>
</dbReference>
<protein>
    <submittedName>
        <fullName evidence="2">Glycosyl transferase family 2 protein</fullName>
    </submittedName>
</protein>
<dbReference type="Proteomes" id="UP000069902">
    <property type="component" value="Chromosome cPNK"/>
</dbReference>
<dbReference type="KEGG" id="pnl:PNK_1558"/>
<dbReference type="Pfam" id="PF00535">
    <property type="entry name" value="Glycos_transf_2"/>
    <property type="match status" value="1"/>
</dbReference>
<dbReference type="PATRIC" id="fig|389348.3.peg.1745"/>
<keyword evidence="3" id="KW-1185">Reference proteome</keyword>
<evidence type="ECO:0000313" key="2">
    <source>
        <dbReference type="EMBL" id="CUI17168.1"/>
    </source>
</evidence>
<dbReference type="InParanoid" id="A0A0U5ESI8"/>
<sequence>MRLHLKIVTFQGPLEIASQLSEALRMDVVVVDHATPLPVRDTILVGPLAFERFANADCKILLHEAGHAVENPFSIESGMLIWRYCPSDETSMASLVRWVKHHLYGTPLLVSVIIPAYNRQDHLRFCLEALFKQNLSPDSYEVIVVDDGSSDATAEVAESFPTKTIRTSNRGPGAARNVGIEAAKGDILIFLDADILVENDYLDQICQRFRLSNSLLLLGARRHLPPGHTNAESGGYNLDSREKLLRRYSFCLSHLNCPWSLAYTCNFSITKHFLGSIRFDESFVGWGLEDIDFAYRLHQQGAHFIFSKRICGYHLYHDRQLTMNRYLSWLQNLELFLKKHSGDKAQGFSLFKQVFHPEIKANYFDVFDQFENSLSCRQHIDVYDFANAEGDPIDWIKQKCQEATKDFVLLSSSSNAALDVYVPFFKHPRIKSYLPNEDWKQALCQN</sequence>
<name>A0A0U5ESI8_9BACT</name>
<dbReference type="STRING" id="389348.PNK_1558"/>
<dbReference type="PANTHER" id="PTHR43685:SF3">
    <property type="entry name" value="SLR2126 PROTEIN"/>
    <property type="match status" value="1"/>
</dbReference>